<dbReference type="Gene3D" id="3.80.10.10">
    <property type="entry name" value="Ribonuclease Inhibitor"/>
    <property type="match status" value="1"/>
</dbReference>
<keyword evidence="2" id="KW-1185">Reference proteome</keyword>
<evidence type="ECO:0008006" key="3">
    <source>
        <dbReference type="Google" id="ProtNLM"/>
    </source>
</evidence>
<dbReference type="EMBL" id="CAMAPE010000080">
    <property type="protein sequence ID" value="CAH9119675.1"/>
    <property type="molecule type" value="Genomic_DNA"/>
</dbReference>
<reference evidence="1" key="1">
    <citation type="submission" date="2022-07" db="EMBL/GenBank/DDBJ databases">
        <authorList>
            <person name="Macas J."/>
            <person name="Novak P."/>
            <person name="Neumann P."/>
        </authorList>
    </citation>
    <scope>NUCLEOTIDE SEQUENCE</scope>
</reference>
<protein>
    <recommendedName>
        <fullName evidence="3">FBD domain-containing protein</fullName>
    </recommendedName>
</protein>
<organism evidence="1 2">
    <name type="scientific">Cuscuta europaea</name>
    <name type="common">European dodder</name>
    <dbReference type="NCBI Taxonomy" id="41803"/>
    <lineage>
        <taxon>Eukaryota</taxon>
        <taxon>Viridiplantae</taxon>
        <taxon>Streptophyta</taxon>
        <taxon>Embryophyta</taxon>
        <taxon>Tracheophyta</taxon>
        <taxon>Spermatophyta</taxon>
        <taxon>Magnoliopsida</taxon>
        <taxon>eudicotyledons</taxon>
        <taxon>Gunneridae</taxon>
        <taxon>Pentapetalae</taxon>
        <taxon>asterids</taxon>
        <taxon>lamiids</taxon>
        <taxon>Solanales</taxon>
        <taxon>Convolvulaceae</taxon>
        <taxon>Cuscuteae</taxon>
        <taxon>Cuscuta</taxon>
        <taxon>Cuscuta subgen. Cuscuta</taxon>
    </lineage>
</organism>
<dbReference type="SUPFAM" id="SSF52047">
    <property type="entry name" value="RNI-like"/>
    <property type="match status" value="1"/>
</dbReference>
<comment type="caution">
    <text evidence="1">The sequence shown here is derived from an EMBL/GenBank/DDBJ whole genome shotgun (WGS) entry which is preliminary data.</text>
</comment>
<proteinExistence type="predicted"/>
<name>A0A9P0ZZI1_CUSEU</name>
<evidence type="ECO:0000313" key="1">
    <source>
        <dbReference type="EMBL" id="CAH9119675.1"/>
    </source>
</evidence>
<dbReference type="Proteomes" id="UP001152484">
    <property type="component" value="Unassembled WGS sequence"/>
</dbReference>
<sequence length="211" mass="24155">MLENLSFSYCENISQFSITARKLCSLTIKGCFSSELHKSIRLNLDLKSISTLDLDNWSLQYIMGETATTGLPPQLHALNVEFLKLSEFSFQNDVGTAAFVRLLCICPKLCKLEICFLWEEDIKGIDATSEQLNQLRAVVRTYERLLNLTFSSFRGFQSQMLFMKDMLECLPALENVVIIGDHMYDNFKENEIIEEVLSFPLASAKSKIVYY</sequence>
<dbReference type="OrthoDB" id="1703979at2759"/>
<dbReference type="InterPro" id="IPR032675">
    <property type="entry name" value="LRR_dom_sf"/>
</dbReference>
<gene>
    <name evidence="1" type="ORF">CEURO_LOCUS22436</name>
</gene>
<dbReference type="AlphaFoldDB" id="A0A9P0ZZI1"/>
<evidence type="ECO:0000313" key="2">
    <source>
        <dbReference type="Proteomes" id="UP001152484"/>
    </source>
</evidence>
<accession>A0A9P0ZZI1</accession>